<accession>A0A6C2CJD8</accession>
<gene>
    <name evidence="3" type="ORF">ETQ85_21090</name>
</gene>
<comment type="caution">
    <text evidence="3">The sequence shown here is derived from an EMBL/GenBank/DDBJ whole genome shotgun (WGS) entry which is preliminary data.</text>
</comment>
<dbReference type="RefSeq" id="WP_148581045.1">
    <property type="nucleotide sequence ID" value="NZ_SDKK01000026.1"/>
</dbReference>
<proteinExistence type="predicted"/>
<dbReference type="PANTHER" id="PTHR41248:SF1">
    <property type="entry name" value="NORD PROTEIN"/>
    <property type="match status" value="1"/>
</dbReference>
<dbReference type="Pfam" id="PF00092">
    <property type="entry name" value="VWA"/>
    <property type="match status" value="1"/>
</dbReference>
<dbReference type="InterPro" id="IPR002035">
    <property type="entry name" value="VWF_A"/>
</dbReference>
<evidence type="ECO:0000259" key="2">
    <source>
        <dbReference type="SMART" id="SM00327"/>
    </source>
</evidence>
<dbReference type="Proteomes" id="UP000389128">
    <property type="component" value="Unassembled WGS sequence"/>
</dbReference>
<sequence>MEEFIGGLWHRFITRAATRSYPQAVVRLADMERTAGILFRALGGDPGLRVAPAAEVEHGARRNWLARLAHTGEKTAHAARDDETLRLPAEITLFPERSLNRDLYLWLIAQGAALDVDQALADNWIVANQTASAATLAAFPGFATRYRRLVDAVLAERPDPAKLPADEAAAERAIRQALLAPGSVGSLPAARKPPTPVALWLYPAPVSIDRRQSPANPTPAESRDGGSKTSDATERRRQAQREDMPDGKNGLILPFRAESLLSFADFVKVNRAHDEDTDDDPAKAAGEMDTISVAQDGHDTSSKVRFDLDLPSAAHDDFPLQSGILLPEWDWKKQTLKRDMCSVTVLDARDAEPGPLPSRLVRPARSLRRQLEALTPARRWIKNQPEGTELDIDACVRAFADRRTGHSVGNSGGYQSCERRERDLCCLVLADLSLSTDTWVSDDQRVIDVIRDSLWLFSEALGATGDPFGIYGFSSRRREHIRIHRIKDFDEKIDDRIRGRIGALKPGFYTRMGAAIRYATTILAKRPEALRLLMILSDGKPNDVDHYEGRYGIEDTRMSLNAARQEGVRPFCVTIDKEGQGYLPHLFGPAGYTILRNPAELPARLPRLYAQLTAG</sequence>
<dbReference type="CDD" id="cd01454">
    <property type="entry name" value="vWA_norD_type"/>
    <property type="match status" value="1"/>
</dbReference>
<evidence type="ECO:0000256" key="1">
    <source>
        <dbReference type="SAM" id="MobiDB-lite"/>
    </source>
</evidence>
<dbReference type="OrthoDB" id="9758211at2"/>
<keyword evidence="4" id="KW-1185">Reference proteome</keyword>
<feature type="domain" description="VWFA" evidence="2">
    <location>
        <begin position="423"/>
        <end position="613"/>
    </location>
</feature>
<dbReference type="SUPFAM" id="SSF53300">
    <property type="entry name" value="vWA-like"/>
    <property type="match status" value="1"/>
</dbReference>
<feature type="compositionally biased region" description="Basic and acidic residues" evidence="1">
    <location>
        <begin position="221"/>
        <end position="246"/>
    </location>
</feature>
<protein>
    <submittedName>
        <fullName evidence="3">VWA domain-containing protein</fullName>
    </submittedName>
</protein>
<dbReference type="EMBL" id="SDKK01000026">
    <property type="protein sequence ID" value="TYC53563.1"/>
    <property type="molecule type" value="Genomic_DNA"/>
</dbReference>
<evidence type="ECO:0000313" key="4">
    <source>
        <dbReference type="Proteomes" id="UP000389128"/>
    </source>
</evidence>
<dbReference type="Gene3D" id="3.40.50.410">
    <property type="entry name" value="von Willebrand factor, type A domain"/>
    <property type="match status" value="1"/>
</dbReference>
<organism evidence="3 4">
    <name type="scientific">Zoogloea oleivorans</name>
    <dbReference type="NCBI Taxonomy" id="1552750"/>
    <lineage>
        <taxon>Bacteria</taxon>
        <taxon>Pseudomonadati</taxon>
        <taxon>Pseudomonadota</taxon>
        <taxon>Betaproteobacteria</taxon>
        <taxon>Rhodocyclales</taxon>
        <taxon>Zoogloeaceae</taxon>
        <taxon>Zoogloea</taxon>
    </lineage>
</organism>
<dbReference type="PANTHER" id="PTHR41248">
    <property type="entry name" value="NORD PROTEIN"/>
    <property type="match status" value="1"/>
</dbReference>
<reference evidence="3 4" key="1">
    <citation type="submission" date="2019-01" db="EMBL/GenBank/DDBJ databases">
        <title>Zoogloea oleivorans genome sequencing and assembly.</title>
        <authorList>
            <person name="Tancsics A."/>
            <person name="Farkas M."/>
            <person name="Kriszt B."/>
            <person name="Maroti G."/>
            <person name="Horvath B."/>
        </authorList>
    </citation>
    <scope>NUCLEOTIDE SEQUENCE [LARGE SCALE GENOMIC DNA]</scope>
    <source>
        <strain evidence="3 4">Buc</strain>
    </source>
</reference>
<dbReference type="InterPro" id="IPR051928">
    <property type="entry name" value="NorD/CobT"/>
</dbReference>
<dbReference type="AlphaFoldDB" id="A0A6C2CJD8"/>
<dbReference type="InterPro" id="IPR036465">
    <property type="entry name" value="vWFA_dom_sf"/>
</dbReference>
<evidence type="ECO:0000313" key="3">
    <source>
        <dbReference type="EMBL" id="TYC53563.1"/>
    </source>
</evidence>
<feature type="region of interest" description="Disordered" evidence="1">
    <location>
        <begin position="209"/>
        <end position="251"/>
    </location>
</feature>
<dbReference type="SMART" id="SM00327">
    <property type="entry name" value="VWA"/>
    <property type="match status" value="1"/>
</dbReference>
<name>A0A6C2CJD8_9RHOO</name>